<evidence type="ECO:0000313" key="9">
    <source>
        <dbReference type="EMBL" id="OIN60366.1"/>
    </source>
</evidence>
<dbReference type="Proteomes" id="UP000181790">
    <property type="component" value="Unassembled WGS sequence"/>
</dbReference>
<evidence type="ECO:0000256" key="8">
    <source>
        <dbReference type="SAM" id="Phobius"/>
    </source>
</evidence>
<evidence type="ECO:0000256" key="7">
    <source>
        <dbReference type="ARBA" id="ARBA00023136"/>
    </source>
</evidence>
<comment type="similarity">
    <text evidence="2">Belongs to the autoinducer-2 exporter (AI-2E) (TC 2.A.86) family.</text>
</comment>
<feature type="transmembrane region" description="Helical" evidence="8">
    <location>
        <begin position="201"/>
        <end position="223"/>
    </location>
</feature>
<dbReference type="EMBL" id="MORL01000002">
    <property type="protein sequence ID" value="OIN60366.1"/>
    <property type="molecule type" value="Genomic_DNA"/>
</dbReference>
<dbReference type="InterPro" id="IPR002549">
    <property type="entry name" value="AI-2E-like"/>
</dbReference>
<sequence length="366" mass="40191">MNESTPQAFYHQFSHALLALALLTVAIYFGQDILVPLAMAGLLAVLLRPVENMFLRIGIPKVLAISLTVTLAFVVLAGLAVLLSMQVADFADDLPKLKRNINDFYHDVRRWIRREYQVSYRQQEQYLKKAQTQTLDTLQGPETLGMVTGPLGTLVLIPIYVFLLLYYRTMLMHFLVALFAEQHTAKVHEVMKEIKSVIQSYMVGLVLETACVAVMNSVGLLLLGVQYAVLLGVMAAILNLVPYIGGLVATVLTVMVAFINTPDLEILGGVVVVFLIVQFIDNNVLVPLIVGSKVRINALVSIVGVLIGGALAGVSGMFLSIPAIAMLKVIFDRVDSLKPWGILLGDETPEQSHKKILKLARKKQEG</sequence>
<feature type="transmembrane region" description="Helical" evidence="8">
    <location>
        <begin position="62"/>
        <end position="85"/>
    </location>
</feature>
<keyword evidence="5 8" id="KW-0812">Transmembrane</keyword>
<evidence type="ECO:0000256" key="2">
    <source>
        <dbReference type="ARBA" id="ARBA00009773"/>
    </source>
</evidence>
<keyword evidence="4" id="KW-1003">Cell membrane</keyword>
<feature type="transmembrane region" description="Helical" evidence="8">
    <location>
        <begin position="296"/>
        <end position="319"/>
    </location>
</feature>
<feature type="transmembrane region" description="Helical" evidence="8">
    <location>
        <begin position="229"/>
        <end position="259"/>
    </location>
</feature>
<reference evidence="9 10" key="1">
    <citation type="submission" date="2016-10" db="EMBL/GenBank/DDBJ databases">
        <title>Arsenicibacter rosenii gen. nov., sp. nov., an efficient arsenic-methylating bacterium isolated from an arsenic-contaminated paddy soil.</title>
        <authorList>
            <person name="Huang K."/>
        </authorList>
    </citation>
    <scope>NUCLEOTIDE SEQUENCE [LARGE SCALE GENOMIC DNA]</scope>
    <source>
        <strain evidence="9 10">SM-1</strain>
    </source>
</reference>
<comment type="caution">
    <text evidence="9">The sequence shown here is derived from an EMBL/GenBank/DDBJ whole genome shotgun (WGS) entry which is preliminary data.</text>
</comment>
<accession>A0A1S2VQB1</accession>
<dbReference type="PANTHER" id="PTHR21716">
    <property type="entry name" value="TRANSMEMBRANE PROTEIN"/>
    <property type="match status" value="1"/>
</dbReference>
<name>A0A1S2VQB1_9BACT</name>
<feature type="transmembrane region" description="Helical" evidence="8">
    <location>
        <begin position="155"/>
        <end position="180"/>
    </location>
</feature>
<evidence type="ECO:0000256" key="5">
    <source>
        <dbReference type="ARBA" id="ARBA00022692"/>
    </source>
</evidence>
<dbReference type="PANTHER" id="PTHR21716:SF53">
    <property type="entry name" value="PERMEASE PERM-RELATED"/>
    <property type="match status" value="1"/>
</dbReference>
<proteinExistence type="inferred from homology"/>
<feature type="transmembrane region" description="Helical" evidence="8">
    <location>
        <begin position="266"/>
        <end position="290"/>
    </location>
</feature>
<protein>
    <submittedName>
        <fullName evidence="9">AI-2E family transporter</fullName>
    </submittedName>
</protein>
<evidence type="ECO:0000256" key="1">
    <source>
        <dbReference type="ARBA" id="ARBA00004651"/>
    </source>
</evidence>
<keyword evidence="7 8" id="KW-0472">Membrane</keyword>
<keyword evidence="10" id="KW-1185">Reference proteome</keyword>
<organism evidence="9 10">
    <name type="scientific">Arsenicibacter rosenii</name>
    <dbReference type="NCBI Taxonomy" id="1750698"/>
    <lineage>
        <taxon>Bacteria</taxon>
        <taxon>Pseudomonadati</taxon>
        <taxon>Bacteroidota</taxon>
        <taxon>Cytophagia</taxon>
        <taxon>Cytophagales</taxon>
        <taxon>Spirosomataceae</taxon>
        <taxon>Arsenicibacter</taxon>
    </lineage>
</organism>
<dbReference type="GO" id="GO:0005886">
    <property type="term" value="C:plasma membrane"/>
    <property type="evidence" value="ECO:0007669"/>
    <property type="project" value="UniProtKB-SubCell"/>
</dbReference>
<keyword evidence="3" id="KW-0813">Transport</keyword>
<gene>
    <name evidence="9" type="ORF">BLX24_05950</name>
</gene>
<dbReference type="OrthoDB" id="9793390at2"/>
<feature type="transmembrane region" description="Helical" evidence="8">
    <location>
        <begin position="33"/>
        <end position="50"/>
    </location>
</feature>
<dbReference type="Pfam" id="PF01594">
    <property type="entry name" value="AI-2E_transport"/>
    <property type="match status" value="1"/>
</dbReference>
<dbReference type="AlphaFoldDB" id="A0A1S2VQB1"/>
<dbReference type="RefSeq" id="WP_071502159.1">
    <property type="nucleotide sequence ID" value="NZ_MORL01000002.1"/>
</dbReference>
<keyword evidence="6 8" id="KW-1133">Transmembrane helix</keyword>
<evidence type="ECO:0000256" key="3">
    <source>
        <dbReference type="ARBA" id="ARBA00022448"/>
    </source>
</evidence>
<evidence type="ECO:0000256" key="6">
    <source>
        <dbReference type="ARBA" id="ARBA00022989"/>
    </source>
</evidence>
<evidence type="ECO:0000313" key="10">
    <source>
        <dbReference type="Proteomes" id="UP000181790"/>
    </source>
</evidence>
<dbReference type="GO" id="GO:0055085">
    <property type="term" value="P:transmembrane transport"/>
    <property type="evidence" value="ECO:0007669"/>
    <property type="project" value="TreeGrafter"/>
</dbReference>
<feature type="transmembrane region" description="Helical" evidence="8">
    <location>
        <begin position="9"/>
        <end position="27"/>
    </location>
</feature>
<comment type="subcellular location">
    <subcellularLocation>
        <location evidence="1">Cell membrane</location>
        <topology evidence="1">Multi-pass membrane protein</topology>
    </subcellularLocation>
</comment>
<evidence type="ECO:0000256" key="4">
    <source>
        <dbReference type="ARBA" id="ARBA00022475"/>
    </source>
</evidence>